<dbReference type="PANTHER" id="PTHR43194:SF2">
    <property type="entry name" value="PEROXISOMAL MEMBRANE PROTEIN LPX1"/>
    <property type="match status" value="1"/>
</dbReference>
<dbReference type="GO" id="GO:0016787">
    <property type="term" value="F:hydrolase activity"/>
    <property type="evidence" value="ECO:0007669"/>
    <property type="project" value="UniProtKB-KW"/>
</dbReference>
<dbReference type="EMBL" id="JAGMVJ010000032">
    <property type="protein sequence ID" value="KAH7068511.1"/>
    <property type="molecule type" value="Genomic_DNA"/>
</dbReference>
<keyword evidence="2" id="KW-0378">Hydrolase</keyword>
<feature type="domain" description="AB hydrolase-1" evidence="1">
    <location>
        <begin position="24"/>
        <end position="255"/>
    </location>
</feature>
<dbReference type="AlphaFoldDB" id="A0A8K0QU59"/>
<accession>A0A8K0QU59</accession>
<keyword evidence="3" id="KW-1185">Reference proteome</keyword>
<organism evidence="2 3">
    <name type="scientific">Paraphoma chrysanthemicola</name>
    <dbReference type="NCBI Taxonomy" id="798071"/>
    <lineage>
        <taxon>Eukaryota</taxon>
        <taxon>Fungi</taxon>
        <taxon>Dikarya</taxon>
        <taxon>Ascomycota</taxon>
        <taxon>Pezizomycotina</taxon>
        <taxon>Dothideomycetes</taxon>
        <taxon>Pleosporomycetidae</taxon>
        <taxon>Pleosporales</taxon>
        <taxon>Pleosporineae</taxon>
        <taxon>Phaeosphaeriaceae</taxon>
        <taxon>Paraphoma</taxon>
    </lineage>
</organism>
<dbReference type="Proteomes" id="UP000813461">
    <property type="component" value="Unassembled WGS sequence"/>
</dbReference>
<gene>
    <name evidence="2" type="ORF">FB567DRAFT_555385</name>
</gene>
<sequence length="270" mass="30295">MVAFIDINGACLAYAISDNDATKPLLITLHGGRGFGSHEGDHRAYLPLKDTHRILSFDYRGHGQSSRTRPYSFNQLVDDIEAMRMHFTGNFDHFVLCGGSFGGSESQNLTNPMLTRKDEVEAIQVLESRIHKAPSLSVNQLKNKIFGSFESDAEFQLVMHAAAPLYSETFDADAALAATLKTVYFAESHNELYSEEEKYFDYRESLQRITAKTLIIVGEQDWICPPSQSRLMAARIPNAQLHVFADANHSVHIEKNSEVIATIRKWIIDA</sequence>
<evidence type="ECO:0000313" key="2">
    <source>
        <dbReference type="EMBL" id="KAH7068511.1"/>
    </source>
</evidence>
<dbReference type="Gene3D" id="3.40.50.1820">
    <property type="entry name" value="alpha/beta hydrolase"/>
    <property type="match status" value="1"/>
</dbReference>
<dbReference type="SUPFAM" id="SSF53474">
    <property type="entry name" value="alpha/beta-Hydrolases"/>
    <property type="match status" value="1"/>
</dbReference>
<evidence type="ECO:0000313" key="3">
    <source>
        <dbReference type="Proteomes" id="UP000813461"/>
    </source>
</evidence>
<proteinExistence type="predicted"/>
<name>A0A8K0QU59_9PLEO</name>
<comment type="caution">
    <text evidence="2">The sequence shown here is derived from an EMBL/GenBank/DDBJ whole genome shotgun (WGS) entry which is preliminary data.</text>
</comment>
<dbReference type="PRINTS" id="PR00111">
    <property type="entry name" value="ABHYDROLASE"/>
</dbReference>
<protein>
    <submittedName>
        <fullName evidence="2">Alpha/Beta hydrolase protein</fullName>
    </submittedName>
</protein>
<dbReference type="InterPro" id="IPR029058">
    <property type="entry name" value="AB_hydrolase_fold"/>
</dbReference>
<dbReference type="Pfam" id="PF00561">
    <property type="entry name" value="Abhydrolase_1"/>
    <property type="match status" value="1"/>
</dbReference>
<dbReference type="OrthoDB" id="408373at2759"/>
<dbReference type="InterPro" id="IPR000073">
    <property type="entry name" value="AB_hydrolase_1"/>
</dbReference>
<reference evidence="2" key="1">
    <citation type="journal article" date="2021" name="Nat. Commun.">
        <title>Genetic determinants of endophytism in the Arabidopsis root mycobiome.</title>
        <authorList>
            <person name="Mesny F."/>
            <person name="Miyauchi S."/>
            <person name="Thiergart T."/>
            <person name="Pickel B."/>
            <person name="Atanasova L."/>
            <person name="Karlsson M."/>
            <person name="Huettel B."/>
            <person name="Barry K.W."/>
            <person name="Haridas S."/>
            <person name="Chen C."/>
            <person name="Bauer D."/>
            <person name="Andreopoulos W."/>
            <person name="Pangilinan J."/>
            <person name="LaButti K."/>
            <person name="Riley R."/>
            <person name="Lipzen A."/>
            <person name="Clum A."/>
            <person name="Drula E."/>
            <person name="Henrissat B."/>
            <person name="Kohler A."/>
            <person name="Grigoriev I.V."/>
            <person name="Martin F.M."/>
            <person name="Hacquard S."/>
        </authorList>
    </citation>
    <scope>NUCLEOTIDE SEQUENCE</scope>
    <source>
        <strain evidence="2">MPI-SDFR-AT-0120</strain>
    </source>
</reference>
<dbReference type="InterPro" id="IPR050228">
    <property type="entry name" value="Carboxylesterase_BioH"/>
</dbReference>
<evidence type="ECO:0000259" key="1">
    <source>
        <dbReference type="Pfam" id="PF00561"/>
    </source>
</evidence>
<dbReference type="PANTHER" id="PTHR43194">
    <property type="entry name" value="HYDROLASE ALPHA/BETA FOLD FAMILY"/>
    <property type="match status" value="1"/>
</dbReference>